<dbReference type="RefSeq" id="WP_253669981.1">
    <property type="nucleotide sequence ID" value="NZ_JAMTCP010000013.1"/>
</dbReference>
<evidence type="ECO:0000256" key="1">
    <source>
        <dbReference type="ARBA" id="ARBA00004141"/>
    </source>
</evidence>
<keyword evidence="4 7" id="KW-1133">Transmembrane helix</keyword>
<feature type="transmembrane region" description="Helical" evidence="7">
    <location>
        <begin position="33"/>
        <end position="53"/>
    </location>
</feature>
<dbReference type="InterPro" id="IPR050638">
    <property type="entry name" value="AA-Vitamin_Transporters"/>
</dbReference>
<feature type="transmembrane region" description="Helical" evidence="7">
    <location>
        <begin position="237"/>
        <end position="257"/>
    </location>
</feature>
<feature type="transmembrane region" description="Helical" evidence="7">
    <location>
        <begin position="210"/>
        <end position="230"/>
    </location>
</feature>
<feature type="transmembrane region" description="Helical" evidence="7">
    <location>
        <begin position="141"/>
        <end position="159"/>
    </location>
</feature>
<evidence type="ECO:0000256" key="5">
    <source>
        <dbReference type="ARBA" id="ARBA00023136"/>
    </source>
</evidence>
<keyword evidence="3 7" id="KW-0812">Transmembrane</keyword>
<gene>
    <name evidence="9" type="ORF">LX15_002772</name>
</gene>
<keyword evidence="10" id="KW-1185">Reference proteome</keyword>
<evidence type="ECO:0000313" key="10">
    <source>
        <dbReference type="Proteomes" id="UP001205311"/>
    </source>
</evidence>
<feature type="domain" description="EamA" evidence="8">
    <location>
        <begin position="6"/>
        <end position="131"/>
    </location>
</feature>
<feature type="compositionally biased region" description="Low complexity" evidence="6">
    <location>
        <begin position="288"/>
        <end position="299"/>
    </location>
</feature>
<accession>A0ABT1HU99</accession>
<evidence type="ECO:0000256" key="3">
    <source>
        <dbReference type="ARBA" id="ARBA00022692"/>
    </source>
</evidence>
<comment type="similarity">
    <text evidence="2">Belongs to the EamA transporter family.</text>
</comment>
<feature type="domain" description="EamA" evidence="8">
    <location>
        <begin position="143"/>
        <end position="277"/>
    </location>
</feature>
<evidence type="ECO:0000313" key="9">
    <source>
        <dbReference type="EMBL" id="MCP2259071.1"/>
    </source>
</evidence>
<dbReference type="PANTHER" id="PTHR32322">
    <property type="entry name" value="INNER MEMBRANE TRANSPORTER"/>
    <property type="match status" value="1"/>
</dbReference>
<evidence type="ECO:0000256" key="7">
    <source>
        <dbReference type="SAM" id="Phobius"/>
    </source>
</evidence>
<comment type="subcellular location">
    <subcellularLocation>
        <location evidence="1">Membrane</location>
        <topology evidence="1">Multi-pass membrane protein</topology>
    </subcellularLocation>
</comment>
<comment type="caution">
    <text evidence="9">The sequence shown here is derived from an EMBL/GenBank/DDBJ whole genome shotgun (WGS) entry which is preliminary data.</text>
</comment>
<feature type="transmembrane region" description="Helical" evidence="7">
    <location>
        <begin position="7"/>
        <end position="27"/>
    </location>
</feature>
<feature type="transmembrane region" description="Helical" evidence="7">
    <location>
        <begin position="60"/>
        <end position="82"/>
    </location>
</feature>
<protein>
    <submittedName>
        <fullName evidence="9">O-acetylserine/cysteine efflux transporter</fullName>
    </submittedName>
</protein>
<dbReference type="SUPFAM" id="SSF103481">
    <property type="entry name" value="Multidrug resistance efflux transporter EmrE"/>
    <property type="match status" value="2"/>
</dbReference>
<dbReference type="EMBL" id="JAMTCP010000013">
    <property type="protein sequence ID" value="MCP2259071.1"/>
    <property type="molecule type" value="Genomic_DNA"/>
</dbReference>
<dbReference type="Pfam" id="PF00892">
    <property type="entry name" value="EamA"/>
    <property type="match status" value="2"/>
</dbReference>
<feature type="region of interest" description="Disordered" evidence="6">
    <location>
        <begin position="288"/>
        <end position="310"/>
    </location>
</feature>
<evidence type="ECO:0000256" key="6">
    <source>
        <dbReference type="SAM" id="MobiDB-lite"/>
    </source>
</evidence>
<evidence type="ECO:0000256" key="4">
    <source>
        <dbReference type="ARBA" id="ARBA00022989"/>
    </source>
</evidence>
<evidence type="ECO:0000256" key="2">
    <source>
        <dbReference type="ARBA" id="ARBA00007362"/>
    </source>
</evidence>
<dbReference type="Proteomes" id="UP001205311">
    <property type="component" value="Unassembled WGS sequence"/>
</dbReference>
<organism evidence="9 10">
    <name type="scientific">Streptoalloteichus tenebrarius (strain ATCC 17920 / DSM 40477 / JCM 4838 / CBS 697.72 / NBRC 16177 / NCIMB 11028 / NRRL B-12390 / A12253. 1 / ISP 5477)</name>
    <name type="common">Streptomyces tenebrarius</name>
    <dbReference type="NCBI Taxonomy" id="1933"/>
    <lineage>
        <taxon>Bacteria</taxon>
        <taxon>Bacillati</taxon>
        <taxon>Actinomycetota</taxon>
        <taxon>Actinomycetes</taxon>
        <taxon>Pseudonocardiales</taxon>
        <taxon>Pseudonocardiaceae</taxon>
        <taxon>Streptoalloteichus</taxon>
    </lineage>
</organism>
<sequence>MRPRHLLLAVGVAFVWGFNFVVIHVGLGQLPPLLFNALRFTLAAFPAVLFVGPPRVRWRWVLLVGLALGVAKFSLLFAGMAAGMPAGLSSLVLQSQAVFTLVLAVILLRERPDRRQIVGMAVAVLGLVVVTLGVGPARPPLAFALVIAAAMAWGVSNVATRRAAPPDSFRFMVWVSAVVPVPVLALSLLTEGVDTDLRALASLDLTGVGALVYVAGVSTLLGFAVWGRLLRTYDAGTVAPFSMLVPFFGMTSAALLLDESIRLTDVLGGIAVVGGVLYGAVRRRGATSAGAASTEKAGSPSPDQALSHSR</sequence>
<feature type="transmembrane region" description="Helical" evidence="7">
    <location>
        <begin position="88"/>
        <end position="108"/>
    </location>
</feature>
<proteinExistence type="inferred from homology"/>
<dbReference type="InterPro" id="IPR000620">
    <property type="entry name" value="EamA_dom"/>
</dbReference>
<dbReference type="InterPro" id="IPR037185">
    <property type="entry name" value="EmrE-like"/>
</dbReference>
<dbReference type="Gene3D" id="1.10.3730.20">
    <property type="match status" value="1"/>
</dbReference>
<dbReference type="PANTHER" id="PTHR32322:SF9">
    <property type="entry name" value="AMINO-ACID METABOLITE EFFLUX PUMP-RELATED"/>
    <property type="match status" value="1"/>
</dbReference>
<feature type="transmembrane region" description="Helical" evidence="7">
    <location>
        <begin position="117"/>
        <end position="135"/>
    </location>
</feature>
<reference evidence="9 10" key="1">
    <citation type="submission" date="2022-06" db="EMBL/GenBank/DDBJ databases">
        <title>Genomic Encyclopedia of Archaeal and Bacterial Type Strains, Phase II (KMG-II): from individual species to whole genera.</title>
        <authorList>
            <person name="Goeker M."/>
        </authorList>
    </citation>
    <scope>NUCLEOTIDE SEQUENCE [LARGE SCALE GENOMIC DNA]</scope>
    <source>
        <strain evidence="9 10">DSM 40477</strain>
    </source>
</reference>
<feature type="compositionally biased region" description="Polar residues" evidence="6">
    <location>
        <begin position="301"/>
        <end position="310"/>
    </location>
</feature>
<feature type="transmembrane region" description="Helical" evidence="7">
    <location>
        <begin position="171"/>
        <end position="190"/>
    </location>
</feature>
<evidence type="ECO:0000259" key="8">
    <source>
        <dbReference type="Pfam" id="PF00892"/>
    </source>
</evidence>
<keyword evidence="5 7" id="KW-0472">Membrane</keyword>
<feature type="transmembrane region" description="Helical" evidence="7">
    <location>
        <begin position="263"/>
        <end position="281"/>
    </location>
</feature>
<name>A0ABT1HU99_STRSD</name>